<evidence type="ECO:0000256" key="1">
    <source>
        <dbReference type="SAM" id="MobiDB-lite"/>
    </source>
</evidence>
<accession>A0ABS8UEY1</accession>
<keyword evidence="3" id="KW-1185">Reference proteome</keyword>
<name>A0ABS8UEY1_9GAMM</name>
<feature type="region of interest" description="Disordered" evidence="1">
    <location>
        <begin position="466"/>
        <end position="511"/>
    </location>
</feature>
<proteinExistence type="predicted"/>
<feature type="compositionally biased region" description="Basic and acidic residues" evidence="1">
    <location>
        <begin position="180"/>
        <end position="224"/>
    </location>
</feature>
<protein>
    <submittedName>
        <fullName evidence="2">Uncharacterized protein</fullName>
    </submittedName>
</protein>
<organism evidence="2 3">
    <name type="scientific">Luteimonas fraxinea</name>
    <dbReference type="NCBI Taxonomy" id="2901869"/>
    <lineage>
        <taxon>Bacteria</taxon>
        <taxon>Pseudomonadati</taxon>
        <taxon>Pseudomonadota</taxon>
        <taxon>Gammaproteobacteria</taxon>
        <taxon>Lysobacterales</taxon>
        <taxon>Lysobacteraceae</taxon>
        <taxon>Luteimonas</taxon>
    </lineage>
</organism>
<reference evidence="2" key="1">
    <citation type="submission" date="2021-12" db="EMBL/GenBank/DDBJ databases">
        <authorList>
            <person name="Ulrich A."/>
        </authorList>
    </citation>
    <scope>NUCLEOTIDE SEQUENCE</scope>
    <source>
        <strain evidence="2">A1P009</strain>
    </source>
</reference>
<evidence type="ECO:0000313" key="3">
    <source>
        <dbReference type="Proteomes" id="UP001430360"/>
    </source>
</evidence>
<reference evidence="2" key="2">
    <citation type="journal article" date="2022" name="Syst. Appl. Microbiol.">
        <title>Physiological and genomic characterisation of Luteimonas fraxinea sp. nov., a bacterial species associated with trees tolerant to ash dieback.</title>
        <authorList>
            <person name="Ulrich K."/>
            <person name="Becker R."/>
            <person name="Behrendt U."/>
            <person name="Kube M."/>
            <person name="Schneck V."/>
            <person name="Ulrich A."/>
        </authorList>
    </citation>
    <scope>NUCLEOTIDE SEQUENCE</scope>
    <source>
        <strain evidence="2">A1P009</strain>
    </source>
</reference>
<feature type="region of interest" description="Disordered" evidence="1">
    <location>
        <begin position="535"/>
        <end position="563"/>
    </location>
</feature>
<feature type="compositionally biased region" description="Polar residues" evidence="1">
    <location>
        <begin position="549"/>
        <end position="563"/>
    </location>
</feature>
<gene>
    <name evidence="2" type="ORF">LTT95_13850</name>
</gene>
<comment type="caution">
    <text evidence="2">The sequence shown here is derived from an EMBL/GenBank/DDBJ whole genome shotgun (WGS) entry which is preliminary data.</text>
</comment>
<feature type="region of interest" description="Disordered" evidence="1">
    <location>
        <begin position="180"/>
        <end position="251"/>
    </location>
</feature>
<dbReference type="Proteomes" id="UP001430360">
    <property type="component" value="Unassembled WGS sequence"/>
</dbReference>
<evidence type="ECO:0000313" key="2">
    <source>
        <dbReference type="EMBL" id="MCD9098023.1"/>
    </source>
</evidence>
<dbReference type="EMBL" id="JAJQKU010000004">
    <property type="protein sequence ID" value="MCD9098023.1"/>
    <property type="molecule type" value="Genomic_DNA"/>
</dbReference>
<dbReference type="RefSeq" id="WP_232137180.1">
    <property type="nucleotide sequence ID" value="NZ_CP089507.1"/>
</dbReference>
<sequence>MEPLFRFVLARPPVAQDPANPSIRLTQDSPYQAGLRRLEGAKNRDGLGKLAISFISSDQFLSSPAATPAHDSLARLFELLDRLEGSGSLTPQDLHDAIKDAFDASPADALASQSVQSSATRLRDSITAIKQVPAEHKRPIEALVGQMRTIEVMQKAVDDREFPQSAAALRRYRRRSLELPSKDRLPSALRPSKEDAGKVQKEREKREGAQRKELEELVRKERELSSAISELTRLGPDAMQSSDPESSDLKEPVDGLQLETMLRRSASQSEKLSDIELRIAEKLLDQPRERGGPPTGAATIQSLSVSPRIRASAGAPAISASQFRTEGLRLSKEAASELSAATRKILGTKGAGVERTGIQSMLEGLTHAREEVRRDLADKTAPVVERSFRKVGGTLVATKMTRSATMLELADFTGGFFPWPASSVPKSIGDVKPAGIADLLMVRQQLIGYERADVAHIENVLRGEKKEREHTTRRETEELTFRETEVSTSEERELETTDRFEMTRESSETIKEDASLKAGLTVSGKYGPTVEFTASAEGSMSRSKEEATKSASSFSQDVTQRSANKITERVLERSSLRVTNEVIEKNTHTLDNVGGAGHISGVYQWVNKIYRAQMFNYGLRTMFDFMVPEPAAFLIKAMQKSHDSIVELDKPEPFTLTPAQVDESNYGTWVKAYGATDILPPPELYRFKSADFKANDEDPPTMLNHSGQIAIDEGYKAIAAYVGTLVLFWQENFSLFFVVGDKFRQVGLSPAKTYPTTHTLTLGNETSSLPFALITNRVANVGFTIEVKCQRTDAALDKWRAETHAKLTTAYRARLSEYEEKLASIEMQAGIAIRGANPALNLERMKDELKKDCISILTEQHFDLFNSIGTAPSTGLPQIRVAEAALEGAYVRFFEQAFEWEHITWVTYPYFWGRKSEWEDRIAFDDPDPLFTQFLKAGFCRVTVPARPGFEGAVDHFMTYGELWEGGPLPPISSDLYLPIADELAERLDRPGDEVPQGEPWTVKIPTSLVHLRPDDKLPKWDQNPEGEWVEV</sequence>